<sequence length="218" mass="23770">MRPLSFPAAWVCVRLGLSANQISLFSLLVSLVAATMMALGHRNHAIIGAILFNSFALLDCIDGHVARVKKEACSYGGWMDALGGYMAYSCVLLASGIAAEQLGSPAIFHHFNFIIISAVAAMANLLMRLQYQHYRSIQGENAAQTIKAHKRVGANLGVTGFLMPAVLLGVIFGKLDWVVVFYALFYVSAYIIVTLRLIKTIQKIQNSFLLKRESGSES</sequence>
<dbReference type="Gene3D" id="1.20.120.1760">
    <property type="match status" value="1"/>
</dbReference>
<feature type="transmembrane region" description="Helical" evidence="1">
    <location>
        <begin position="78"/>
        <end position="99"/>
    </location>
</feature>
<protein>
    <submittedName>
        <fullName evidence="2">CDP-alcohol phosphatidyltransferase family protein</fullName>
    </submittedName>
</protein>
<dbReference type="InterPro" id="IPR000462">
    <property type="entry name" value="CDP-OH_P_trans"/>
</dbReference>
<evidence type="ECO:0000256" key="1">
    <source>
        <dbReference type="SAM" id="Phobius"/>
    </source>
</evidence>
<feature type="transmembrane region" description="Helical" evidence="1">
    <location>
        <begin position="111"/>
        <end position="131"/>
    </location>
</feature>
<dbReference type="GO" id="GO:0016020">
    <property type="term" value="C:membrane"/>
    <property type="evidence" value="ECO:0007669"/>
    <property type="project" value="InterPro"/>
</dbReference>
<dbReference type="GO" id="GO:0016780">
    <property type="term" value="F:phosphotransferase activity, for other substituted phosphate groups"/>
    <property type="evidence" value="ECO:0007669"/>
    <property type="project" value="InterPro"/>
</dbReference>
<feature type="transmembrane region" description="Helical" evidence="1">
    <location>
        <begin position="179"/>
        <end position="198"/>
    </location>
</feature>
<gene>
    <name evidence="2" type="ORF">MFMK1_001271</name>
</gene>
<evidence type="ECO:0000313" key="2">
    <source>
        <dbReference type="EMBL" id="WRO21463.1"/>
    </source>
</evidence>
<dbReference type="InterPro" id="IPR043130">
    <property type="entry name" value="CDP-OH_PTrfase_TM_dom"/>
</dbReference>
<evidence type="ECO:0000313" key="3">
    <source>
        <dbReference type="Proteomes" id="UP001329915"/>
    </source>
</evidence>
<feature type="transmembrane region" description="Helical" evidence="1">
    <location>
        <begin position="21"/>
        <end position="39"/>
    </location>
</feature>
<feature type="transmembrane region" description="Helical" evidence="1">
    <location>
        <begin position="152"/>
        <end position="173"/>
    </location>
</feature>
<keyword evidence="3" id="KW-1185">Reference proteome</keyword>
<organism evidence="2 3">
    <name type="scientific">Metallumcola ferriviriculae</name>
    <dbReference type="NCBI Taxonomy" id="3039180"/>
    <lineage>
        <taxon>Bacteria</taxon>
        <taxon>Bacillati</taxon>
        <taxon>Bacillota</taxon>
        <taxon>Clostridia</taxon>
        <taxon>Neomoorellales</taxon>
        <taxon>Desulfitibacteraceae</taxon>
        <taxon>Metallumcola</taxon>
    </lineage>
</organism>
<proteinExistence type="predicted"/>
<reference evidence="2 3" key="1">
    <citation type="submission" date="2023-04" db="EMBL/GenBank/DDBJ databases">
        <authorList>
            <person name="Hsu D."/>
        </authorList>
    </citation>
    <scope>NUCLEOTIDE SEQUENCE [LARGE SCALE GENOMIC DNA]</scope>
    <source>
        <strain evidence="2 3">MK1</strain>
    </source>
</reference>
<dbReference type="AlphaFoldDB" id="A0AAU0UQL9"/>
<keyword evidence="1" id="KW-0472">Membrane</keyword>
<name>A0AAU0UQL9_9FIRM</name>
<dbReference type="EMBL" id="CP121694">
    <property type="protein sequence ID" value="WRO21463.1"/>
    <property type="molecule type" value="Genomic_DNA"/>
</dbReference>
<dbReference type="Proteomes" id="UP001329915">
    <property type="component" value="Chromosome"/>
</dbReference>
<accession>A0AAU0UQL9</accession>
<dbReference type="Pfam" id="PF01066">
    <property type="entry name" value="CDP-OH_P_transf"/>
    <property type="match status" value="1"/>
</dbReference>
<keyword evidence="1" id="KW-1133">Transmembrane helix</keyword>
<dbReference type="GO" id="GO:0008654">
    <property type="term" value="P:phospholipid biosynthetic process"/>
    <property type="evidence" value="ECO:0007669"/>
    <property type="project" value="InterPro"/>
</dbReference>
<dbReference type="RefSeq" id="WP_366924306.1">
    <property type="nucleotide sequence ID" value="NZ_CP121694.1"/>
</dbReference>
<dbReference type="KEGG" id="dbc:MFMK1_001271"/>
<keyword evidence="1" id="KW-0812">Transmembrane</keyword>